<comment type="similarity">
    <text evidence="1">Belongs to the aspartyl/asparaginyl beta-hydroxylase family.</text>
</comment>
<protein>
    <recommendedName>
        <fullName evidence="5">Aspartyl/asparaginy/proline hydroxylase domain-containing protein</fullName>
    </recommendedName>
</protein>
<evidence type="ECO:0000256" key="2">
    <source>
        <dbReference type="ARBA" id="ARBA00022964"/>
    </source>
</evidence>
<reference evidence="6 7" key="1">
    <citation type="journal article" date="2024" name="Science">
        <title>Giant polyketide synthase enzymes in the biosynthesis of giant marine polyether toxins.</title>
        <authorList>
            <person name="Fallon T.R."/>
            <person name="Shende V.V."/>
            <person name="Wierzbicki I.H."/>
            <person name="Pendleton A.L."/>
            <person name="Watervoot N.F."/>
            <person name="Auber R.P."/>
            <person name="Gonzalez D.J."/>
            <person name="Wisecaver J.H."/>
            <person name="Moore B.S."/>
        </authorList>
    </citation>
    <scope>NUCLEOTIDE SEQUENCE [LARGE SCALE GENOMIC DNA]</scope>
    <source>
        <strain evidence="6 7">12B1</strain>
    </source>
</reference>
<dbReference type="AlphaFoldDB" id="A0AB34JF85"/>
<dbReference type="Proteomes" id="UP001515480">
    <property type="component" value="Unassembled WGS sequence"/>
</dbReference>
<dbReference type="PANTHER" id="PTHR46332">
    <property type="entry name" value="ASPARTATE BETA-HYDROXYLASE DOMAIN-CONTAINING PROTEIN 2"/>
    <property type="match status" value="1"/>
</dbReference>
<comment type="caution">
    <text evidence="6">The sequence shown here is derived from an EMBL/GenBank/DDBJ whole genome shotgun (WGS) entry which is preliminary data.</text>
</comment>
<dbReference type="GO" id="GO:0051213">
    <property type="term" value="F:dioxygenase activity"/>
    <property type="evidence" value="ECO:0007669"/>
    <property type="project" value="UniProtKB-KW"/>
</dbReference>
<dbReference type="Pfam" id="PF05118">
    <property type="entry name" value="Asp_Arg_Hydrox"/>
    <property type="match status" value="1"/>
</dbReference>
<evidence type="ECO:0000313" key="7">
    <source>
        <dbReference type="Proteomes" id="UP001515480"/>
    </source>
</evidence>
<evidence type="ECO:0000259" key="5">
    <source>
        <dbReference type="Pfam" id="PF05118"/>
    </source>
</evidence>
<evidence type="ECO:0000313" key="6">
    <source>
        <dbReference type="EMBL" id="KAL1519613.1"/>
    </source>
</evidence>
<dbReference type="EMBL" id="JBGBPQ010000009">
    <property type="protein sequence ID" value="KAL1519613.1"/>
    <property type="molecule type" value="Genomic_DNA"/>
</dbReference>
<sequence length="711" mass="79248">MSRAAAAPLDEDGSAAVSGISTGRWLTRADDLVGTPGSGADQPDAALRLCFPRQWPGAFKSSAPLQALLKALKGTRVRAVEADAPAAAAAAAAGVPLHALHSFSNAERLETALGWRVVKGFVVYECADKAASTQFVAVRHWWNQRADGAWVDLTSVAATEEERSLLVESKLGEKEEALLDDEGCERATALGRRLRNLPREHAATAAPEPTPRPPQSAKPVIDWGDAEVTTAKSREAPESERAVVLSRTARFAPWMAQLRAQLLEVAYEVVKSTLQQQVDELPDSEEEEDRIKRWNSMPPAEQHSQMMQGMQFVGHRLTKMVELIMQDLLPQMPMDPEALFLASAVQFIGRQYDTALTTLQRSLLASEGTPPKELAARYYYQANLCFKLLQGHEQLTPTGMKKPPPLSSKRAAELTALASTGIKEALRLDPSFKSAYIDAEMVAKFTFPDDPHALVKMHREMVEEACLTRRFWVTGWQRPMHFMRKLRSQPWWDATEFPWVVKMLQAFPDIKREVLAMRAPPAKDAKAERWDEVGTKHDAGDRELVEGGKWSELVLLNADPAVEHLVARNRRKCPNTLKLLDSIPEAAEMAKRGIGESTFSALSPKAHLKPHCGSTNLRLTCHLPLIAPEGCSIRVGQERRTYREGEIMIFDDSFEHEVWHEGSDGDRVVLLVRFWHPDIAAKEYAQAVHHSKESYFLHKRNLVVPPLQPSK</sequence>
<evidence type="ECO:0000256" key="3">
    <source>
        <dbReference type="ARBA" id="ARBA00023002"/>
    </source>
</evidence>
<feature type="domain" description="Aspartyl/asparaginy/proline hydroxylase" evidence="5">
    <location>
        <begin position="507"/>
        <end position="677"/>
    </location>
</feature>
<feature type="region of interest" description="Disordered" evidence="4">
    <location>
        <begin position="195"/>
        <end position="222"/>
    </location>
</feature>
<keyword evidence="3" id="KW-0560">Oxidoreductase</keyword>
<dbReference type="GO" id="GO:0016020">
    <property type="term" value="C:membrane"/>
    <property type="evidence" value="ECO:0007669"/>
    <property type="project" value="TreeGrafter"/>
</dbReference>
<evidence type="ECO:0000256" key="1">
    <source>
        <dbReference type="ARBA" id="ARBA00007730"/>
    </source>
</evidence>
<dbReference type="InterPro" id="IPR027443">
    <property type="entry name" value="IPNS-like_sf"/>
</dbReference>
<keyword evidence="7" id="KW-1185">Reference proteome</keyword>
<gene>
    <name evidence="6" type="ORF">AB1Y20_023126</name>
</gene>
<dbReference type="Gene3D" id="2.60.120.330">
    <property type="entry name" value="B-lactam Antibiotic, Isopenicillin N Synthase, Chain"/>
    <property type="match status" value="1"/>
</dbReference>
<keyword evidence="2" id="KW-0223">Dioxygenase</keyword>
<accession>A0AB34JF85</accession>
<organism evidence="6 7">
    <name type="scientific">Prymnesium parvum</name>
    <name type="common">Toxic golden alga</name>
    <dbReference type="NCBI Taxonomy" id="97485"/>
    <lineage>
        <taxon>Eukaryota</taxon>
        <taxon>Haptista</taxon>
        <taxon>Haptophyta</taxon>
        <taxon>Prymnesiophyceae</taxon>
        <taxon>Prymnesiales</taxon>
        <taxon>Prymnesiaceae</taxon>
        <taxon>Prymnesium</taxon>
    </lineage>
</organism>
<evidence type="ECO:0000256" key="4">
    <source>
        <dbReference type="SAM" id="MobiDB-lite"/>
    </source>
</evidence>
<dbReference type="InterPro" id="IPR007803">
    <property type="entry name" value="Asp/Arg/Pro-Hydrxlase"/>
</dbReference>
<dbReference type="PANTHER" id="PTHR46332:SF5">
    <property type="entry name" value="ASPARTATE BETA-HYDROXYLASE DOMAIN CONTAINING 2"/>
    <property type="match status" value="1"/>
</dbReference>
<dbReference type="SUPFAM" id="SSF51197">
    <property type="entry name" value="Clavaminate synthase-like"/>
    <property type="match status" value="1"/>
</dbReference>
<proteinExistence type="inferred from homology"/>
<dbReference type="InterPro" id="IPR051821">
    <property type="entry name" value="Asp/Asn_beta-hydroxylase"/>
</dbReference>
<name>A0AB34JF85_PRYPA</name>